<protein>
    <submittedName>
        <fullName evidence="4">Sugar transferase involved in LPS biosynthesis (Colanic, teichoic acid)</fullName>
    </submittedName>
</protein>
<evidence type="ECO:0000256" key="1">
    <source>
        <dbReference type="ARBA" id="ARBA00006464"/>
    </source>
</evidence>
<proteinExistence type="inferred from homology"/>
<dbReference type="Pfam" id="PF02397">
    <property type="entry name" value="Bac_transf"/>
    <property type="match status" value="1"/>
</dbReference>
<dbReference type="RefSeq" id="WP_093207940.1">
    <property type="nucleotide sequence ID" value="NZ_FNGS01000010.1"/>
</dbReference>
<dbReference type="Proteomes" id="UP000198901">
    <property type="component" value="Unassembled WGS sequence"/>
</dbReference>
<gene>
    <name evidence="4" type="ORF">SAMN04488090_4424</name>
</gene>
<dbReference type="SMART" id="SM00448">
    <property type="entry name" value="REC"/>
    <property type="match status" value="1"/>
</dbReference>
<dbReference type="OrthoDB" id="9774190at2"/>
<dbReference type="EMBL" id="FNGS01000010">
    <property type="protein sequence ID" value="SDM87580.1"/>
    <property type="molecule type" value="Genomic_DNA"/>
</dbReference>
<sequence length="389" mass="44604">MSEIPPLRILYVEDDPDANLEFIKTFGHQLNIKPLDTTDEIYQALQDYYPADAVIASGQSGGMELLRRIRAVSWLKTLPFILTVDKLTPEILREAKDAGASDVFPRDFRRGDIVVRLQYFLRKQQLKALQPTETPRFEVRIPWWKRALDIATTGTALLILSPILLAVALLIRLDSKGPIIYRSRRVGSGYRVFNLLKFRTMRTDADKMVKDMAAFNMYNRDEEQAVVQSNFALCSECQSAGHCQKMLYLDNEHLCEKIYLQRKHNKAAFMKFGNDPRITRIGRFLRNTSIDELPQLINILRGDMSLVGNRPLPLYEAEKLTSDESIARFAGPAGLTGLWQVTKRGKGKKDMSEEERLQLDIEYARNFSFGMDMKIILKTFPALFQSENV</sequence>
<keyword evidence="4" id="KW-0808">Transferase</keyword>
<dbReference type="PANTHER" id="PTHR30576:SF0">
    <property type="entry name" value="UNDECAPRENYL-PHOSPHATE N-ACETYLGALACTOSAMINYL 1-PHOSPHATE TRANSFERASE-RELATED"/>
    <property type="match status" value="1"/>
</dbReference>
<dbReference type="PANTHER" id="PTHR30576">
    <property type="entry name" value="COLANIC BIOSYNTHESIS UDP-GLUCOSE LIPID CARRIER TRANSFERASE"/>
    <property type="match status" value="1"/>
</dbReference>
<comment type="caution">
    <text evidence="2">Lacks conserved residue(s) required for the propagation of feature annotation.</text>
</comment>
<name>A0A1G9WSX1_9BACT</name>
<evidence type="ECO:0000313" key="5">
    <source>
        <dbReference type="Proteomes" id="UP000198901"/>
    </source>
</evidence>
<dbReference type="Gene3D" id="3.40.50.2300">
    <property type="match status" value="1"/>
</dbReference>
<evidence type="ECO:0000313" key="4">
    <source>
        <dbReference type="EMBL" id="SDM87580.1"/>
    </source>
</evidence>
<dbReference type="STRING" id="563176.SAMN04488090_4424"/>
<dbReference type="PROSITE" id="PS50110">
    <property type="entry name" value="RESPONSE_REGULATORY"/>
    <property type="match status" value="1"/>
</dbReference>
<accession>A0A1G9WSX1</accession>
<dbReference type="InterPro" id="IPR001789">
    <property type="entry name" value="Sig_transdc_resp-reg_receiver"/>
</dbReference>
<dbReference type="InterPro" id="IPR011006">
    <property type="entry name" value="CheY-like_superfamily"/>
</dbReference>
<evidence type="ECO:0000256" key="2">
    <source>
        <dbReference type="PROSITE-ProRule" id="PRU00169"/>
    </source>
</evidence>
<reference evidence="4 5" key="1">
    <citation type="submission" date="2016-10" db="EMBL/GenBank/DDBJ databases">
        <authorList>
            <person name="de Groot N.N."/>
        </authorList>
    </citation>
    <scope>NUCLEOTIDE SEQUENCE [LARGE SCALE GENOMIC DNA]</scope>
    <source>
        <strain evidence="4 5">DSM 21668</strain>
    </source>
</reference>
<dbReference type="AlphaFoldDB" id="A0A1G9WSX1"/>
<organism evidence="4 5">
    <name type="scientific">Siphonobacter aquaeclarae</name>
    <dbReference type="NCBI Taxonomy" id="563176"/>
    <lineage>
        <taxon>Bacteria</taxon>
        <taxon>Pseudomonadati</taxon>
        <taxon>Bacteroidota</taxon>
        <taxon>Cytophagia</taxon>
        <taxon>Cytophagales</taxon>
        <taxon>Cytophagaceae</taxon>
        <taxon>Siphonobacter</taxon>
    </lineage>
</organism>
<keyword evidence="5" id="KW-1185">Reference proteome</keyword>
<dbReference type="GO" id="GO:0000160">
    <property type="term" value="P:phosphorelay signal transduction system"/>
    <property type="evidence" value="ECO:0007669"/>
    <property type="project" value="InterPro"/>
</dbReference>
<comment type="similarity">
    <text evidence="1">Belongs to the bacterial sugar transferase family.</text>
</comment>
<feature type="domain" description="Response regulatory" evidence="3">
    <location>
        <begin position="8"/>
        <end position="121"/>
    </location>
</feature>
<dbReference type="InterPro" id="IPR003362">
    <property type="entry name" value="Bact_transf"/>
</dbReference>
<dbReference type="GO" id="GO:0016780">
    <property type="term" value="F:phosphotransferase activity, for other substituted phosphate groups"/>
    <property type="evidence" value="ECO:0007669"/>
    <property type="project" value="TreeGrafter"/>
</dbReference>
<dbReference type="SUPFAM" id="SSF52172">
    <property type="entry name" value="CheY-like"/>
    <property type="match status" value="1"/>
</dbReference>
<evidence type="ECO:0000259" key="3">
    <source>
        <dbReference type="PROSITE" id="PS50110"/>
    </source>
</evidence>